<keyword evidence="2" id="KW-1185">Reference proteome</keyword>
<sequence length="114" mass="13448">MALELDTRSNELGEILKVVDESVRLLNHFSDEKGLGVVETISEKVEWSLERLLARNLIKKHSQLHEVVYYLDLACFSLLRMNGESFHIYLQEVNQRYRVLLRVLYISYRHGEKV</sequence>
<dbReference type="EMBL" id="JACEIQ010000018">
    <property type="protein sequence ID" value="MBA4495725.1"/>
    <property type="molecule type" value="Genomic_DNA"/>
</dbReference>
<name>A0A7W2A9H3_9BACL</name>
<proteinExistence type="predicted"/>
<evidence type="ECO:0000313" key="1">
    <source>
        <dbReference type="EMBL" id="MBA4495725.1"/>
    </source>
</evidence>
<organism evidence="1 2">
    <name type="scientific">Paenactinomyces guangxiensis</name>
    <dbReference type="NCBI Taxonomy" id="1490290"/>
    <lineage>
        <taxon>Bacteria</taxon>
        <taxon>Bacillati</taxon>
        <taxon>Bacillota</taxon>
        <taxon>Bacilli</taxon>
        <taxon>Bacillales</taxon>
        <taxon>Thermoactinomycetaceae</taxon>
        <taxon>Paenactinomyces</taxon>
    </lineage>
</organism>
<dbReference type="RefSeq" id="WP_181753492.1">
    <property type="nucleotide sequence ID" value="NZ_JACEIQ010000018.1"/>
</dbReference>
<gene>
    <name evidence="1" type="ORF">H1191_15635</name>
</gene>
<accession>A0A7W2A9H3</accession>
<evidence type="ECO:0000313" key="2">
    <source>
        <dbReference type="Proteomes" id="UP000535491"/>
    </source>
</evidence>
<comment type="caution">
    <text evidence="1">The sequence shown here is derived from an EMBL/GenBank/DDBJ whole genome shotgun (WGS) entry which is preliminary data.</text>
</comment>
<dbReference type="AlphaFoldDB" id="A0A7W2A9H3"/>
<protein>
    <submittedName>
        <fullName evidence="1">Uncharacterized protein</fullName>
    </submittedName>
</protein>
<reference evidence="1 2" key="1">
    <citation type="submission" date="2020-07" db="EMBL/GenBank/DDBJ databases">
        <authorList>
            <person name="Feng H."/>
        </authorList>
    </citation>
    <scope>NUCLEOTIDE SEQUENCE [LARGE SCALE GENOMIC DNA]</scope>
    <source>
        <strain evidence="2">s-10</strain>
    </source>
</reference>
<dbReference type="Proteomes" id="UP000535491">
    <property type="component" value="Unassembled WGS sequence"/>
</dbReference>